<dbReference type="InterPro" id="IPR036291">
    <property type="entry name" value="NAD(P)-bd_dom_sf"/>
</dbReference>
<dbReference type="OrthoDB" id="43518at2157"/>
<dbReference type="AlphaFoldDB" id="A0A5P9P2A8"/>
<keyword evidence="2" id="KW-0812">Transmembrane</keyword>
<dbReference type="SUPFAM" id="SSF81324">
    <property type="entry name" value="Voltage-gated potassium channels"/>
    <property type="match status" value="1"/>
</dbReference>
<feature type="domain" description="RCK C-terminal" evidence="4">
    <location>
        <begin position="255"/>
        <end position="340"/>
    </location>
</feature>
<dbReference type="PANTHER" id="PTHR43833">
    <property type="entry name" value="POTASSIUM CHANNEL PROTEIN 2-RELATED-RELATED"/>
    <property type="match status" value="1"/>
</dbReference>
<feature type="transmembrane region" description="Helical" evidence="2">
    <location>
        <begin position="83"/>
        <end position="108"/>
    </location>
</feature>
<keyword evidence="6" id="KW-1185">Reference proteome</keyword>
<sequence length="552" mass="60370">MRELRDIEGLHPRDLTQRQRLLVTFVVSLGVVVLFYTLVYNWGMQALENRPQSVFRSFQTVIETMTTTGFGADSPWATPVMNVLMVTIQLTGVVIGFVALRVLVIPLFEQTPLNLAERLTSKADHVVIAEYQRDTDMLLNELEELDIDYVLIESDIEEAKQLSDDGYQAINGNPEDRADLDRATIERASLLITDAGDKTASIVLTALEANEDLRVISFTESTRHNAALAEVGVDRSVAPHALIGRRLAEKATTPVTVDEWSEEGEIDIREILVRRDSPLHGVRVRDSPIANHPNLTLVAGWFDGELRLPPSPDDELTPNTVLTVAGPENEIDEMTTEIGDVRSRPIAPPSEVVVAGVGEGGTAAVEALPPDVSVTTVDQSEERDPDIVGDVTEPETLRKAGIDDASALVVTVDDDSTALMTIAVARSLSSRVEILARVTDGEKTRAAFRAGADYVLSIQRVSARLVAAEIHGEHIMDPASQIRFIRADAAPFAGETVAEVRRDTDRDWTVIGVSRDEAVHTDERTTIKADDDVFVAGSDEAIQEFERTVATS</sequence>
<proteinExistence type="predicted"/>
<dbReference type="PANTHER" id="PTHR43833:SF13">
    <property type="entry name" value="POTASSIUM CHANNEL PROTEIN 2-RELATED"/>
    <property type="match status" value="1"/>
</dbReference>
<keyword evidence="2" id="KW-0472">Membrane</keyword>
<keyword evidence="1" id="KW-0175">Coiled coil</keyword>
<dbReference type="InterPro" id="IPR036721">
    <property type="entry name" value="RCK_C_sf"/>
</dbReference>
<dbReference type="InterPro" id="IPR003148">
    <property type="entry name" value="RCK_N"/>
</dbReference>
<keyword evidence="2" id="KW-1133">Transmembrane helix</keyword>
<dbReference type="SUPFAM" id="SSF51735">
    <property type="entry name" value="NAD(P)-binding Rossmann-fold domains"/>
    <property type="match status" value="2"/>
</dbReference>
<evidence type="ECO:0000313" key="6">
    <source>
        <dbReference type="Proteomes" id="UP000326170"/>
    </source>
</evidence>
<evidence type="ECO:0000256" key="1">
    <source>
        <dbReference type="SAM" id="Coils"/>
    </source>
</evidence>
<dbReference type="EMBL" id="CP045488">
    <property type="protein sequence ID" value="QFU82265.1"/>
    <property type="molecule type" value="Genomic_DNA"/>
</dbReference>
<evidence type="ECO:0000259" key="4">
    <source>
        <dbReference type="PROSITE" id="PS51202"/>
    </source>
</evidence>
<feature type="coiled-coil region" evidence="1">
    <location>
        <begin position="128"/>
        <end position="162"/>
    </location>
</feature>
<dbReference type="Gene3D" id="3.30.70.1450">
    <property type="entry name" value="Regulator of K+ conductance, C-terminal domain"/>
    <property type="match status" value="2"/>
</dbReference>
<dbReference type="GO" id="GO:0006813">
    <property type="term" value="P:potassium ion transport"/>
    <property type="evidence" value="ECO:0007669"/>
    <property type="project" value="InterPro"/>
</dbReference>
<dbReference type="Pfam" id="PF02080">
    <property type="entry name" value="TrkA_C"/>
    <property type="match status" value="2"/>
</dbReference>
<dbReference type="PROSITE" id="PS51201">
    <property type="entry name" value="RCK_N"/>
    <property type="match status" value="2"/>
</dbReference>
<feature type="domain" description="RCK N-terminal" evidence="3">
    <location>
        <begin position="349"/>
        <end position="456"/>
    </location>
</feature>
<evidence type="ECO:0000313" key="5">
    <source>
        <dbReference type="EMBL" id="QFU82265.1"/>
    </source>
</evidence>
<feature type="domain" description="RCK C-terminal" evidence="4">
    <location>
        <begin position="472"/>
        <end position="551"/>
    </location>
</feature>
<dbReference type="Proteomes" id="UP000326170">
    <property type="component" value="Chromosome"/>
</dbReference>
<dbReference type="InterPro" id="IPR006037">
    <property type="entry name" value="RCK_C"/>
</dbReference>
<gene>
    <name evidence="5" type="ORF">GCU68_06825</name>
</gene>
<feature type="transmembrane region" description="Helical" evidence="2">
    <location>
        <begin position="21"/>
        <end position="43"/>
    </location>
</feature>
<evidence type="ECO:0000256" key="2">
    <source>
        <dbReference type="SAM" id="Phobius"/>
    </source>
</evidence>
<name>A0A5P9P2A8_9EURY</name>
<dbReference type="KEGG" id="nas:GCU68_06825"/>
<dbReference type="GeneID" id="42300747"/>
<dbReference type="PROSITE" id="PS51202">
    <property type="entry name" value="RCK_C"/>
    <property type="match status" value="2"/>
</dbReference>
<accession>A0A5P9P2A8</accession>
<dbReference type="SUPFAM" id="SSF116726">
    <property type="entry name" value="TrkA C-terminal domain-like"/>
    <property type="match status" value="2"/>
</dbReference>
<evidence type="ECO:0000259" key="3">
    <source>
        <dbReference type="PROSITE" id="PS51201"/>
    </source>
</evidence>
<reference evidence="5 6" key="1">
    <citation type="journal article" date="2007" name="Int. J. Syst. Evol. Microbiol.">
        <title>Natronorubrum sulfidifaciens sp. nov., an extremely haloalkaliphilic archaeon isolated from Aiding salt lake in Xin-Jiang, China.</title>
        <authorList>
            <person name="Cui H.L."/>
            <person name="Tohty D."/>
            <person name="Liu H.C."/>
            <person name="Liu S.J."/>
            <person name="Oren A."/>
            <person name="Zhou P.J."/>
        </authorList>
    </citation>
    <scope>NUCLEOTIDE SEQUENCE [LARGE SCALE GENOMIC DNA]</scope>
    <source>
        <strain evidence="5 6">7-3</strain>
    </source>
</reference>
<dbReference type="Pfam" id="PF02254">
    <property type="entry name" value="TrkA_N"/>
    <property type="match status" value="2"/>
</dbReference>
<organism evidence="5 6">
    <name type="scientific">Natronorubrum aibiense</name>
    <dbReference type="NCBI Taxonomy" id="348826"/>
    <lineage>
        <taxon>Archaea</taxon>
        <taxon>Methanobacteriati</taxon>
        <taxon>Methanobacteriota</taxon>
        <taxon>Stenosarchaea group</taxon>
        <taxon>Halobacteria</taxon>
        <taxon>Halobacteriales</taxon>
        <taxon>Natrialbaceae</taxon>
        <taxon>Natronorubrum</taxon>
    </lineage>
</organism>
<dbReference type="RefSeq" id="WP_152940126.1">
    <property type="nucleotide sequence ID" value="NZ_CP045488.1"/>
</dbReference>
<dbReference type="InterPro" id="IPR050721">
    <property type="entry name" value="Trk_Ktr_HKT_K-transport"/>
</dbReference>
<dbReference type="Gene3D" id="1.10.287.70">
    <property type="match status" value="1"/>
</dbReference>
<protein>
    <submittedName>
        <fullName evidence="5">TrkA family potassium uptake protein</fullName>
    </submittedName>
</protein>
<feature type="domain" description="RCK N-terminal" evidence="3">
    <location>
        <begin position="123"/>
        <end position="237"/>
    </location>
</feature>
<dbReference type="GO" id="GO:0008324">
    <property type="term" value="F:monoatomic cation transmembrane transporter activity"/>
    <property type="evidence" value="ECO:0007669"/>
    <property type="project" value="InterPro"/>
</dbReference>
<dbReference type="Gene3D" id="3.40.50.720">
    <property type="entry name" value="NAD(P)-binding Rossmann-like Domain"/>
    <property type="match status" value="2"/>
</dbReference>